<feature type="compositionally biased region" description="Basic and acidic residues" evidence="4">
    <location>
        <begin position="344"/>
        <end position="356"/>
    </location>
</feature>
<dbReference type="InterPro" id="IPR029063">
    <property type="entry name" value="SAM-dependent_MTases_sf"/>
</dbReference>
<reference evidence="5" key="1">
    <citation type="journal article" date="2023" name="Plant J.">
        <title>The genome of the king protea, Protea cynaroides.</title>
        <authorList>
            <person name="Chang J."/>
            <person name="Duong T.A."/>
            <person name="Schoeman C."/>
            <person name="Ma X."/>
            <person name="Roodt D."/>
            <person name="Barker N."/>
            <person name="Li Z."/>
            <person name="Van de Peer Y."/>
            <person name="Mizrachi E."/>
        </authorList>
    </citation>
    <scope>NUCLEOTIDE SEQUENCE</scope>
    <source>
        <tissue evidence="5">Young leaves</tissue>
    </source>
</reference>
<feature type="compositionally biased region" description="Basic and acidic residues" evidence="4">
    <location>
        <begin position="11"/>
        <end position="26"/>
    </location>
</feature>
<feature type="compositionally biased region" description="Basic residues" evidence="4">
    <location>
        <begin position="37"/>
        <end position="47"/>
    </location>
</feature>
<evidence type="ECO:0008006" key="7">
    <source>
        <dbReference type="Google" id="ProtNLM"/>
    </source>
</evidence>
<comment type="similarity">
    <text evidence="3">Belongs to the MT-A70-like family.</text>
</comment>
<evidence type="ECO:0000256" key="4">
    <source>
        <dbReference type="SAM" id="MobiDB-lite"/>
    </source>
</evidence>
<evidence type="ECO:0000313" key="6">
    <source>
        <dbReference type="Proteomes" id="UP001141806"/>
    </source>
</evidence>
<feature type="compositionally biased region" description="Basic and acidic residues" evidence="4">
    <location>
        <begin position="1223"/>
        <end position="1233"/>
    </location>
</feature>
<proteinExistence type="inferred from homology"/>
<dbReference type="Proteomes" id="UP001141806">
    <property type="component" value="Unassembled WGS sequence"/>
</dbReference>
<dbReference type="InterPro" id="IPR007757">
    <property type="entry name" value="MT-A70-like"/>
</dbReference>
<dbReference type="AlphaFoldDB" id="A0A9Q0GUS4"/>
<feature type="compositionally biased region" description="Basic and acidic residues" evidence="4">
    <location>
        <begin position="398"/>
        <end position="410"/>
    </location>
</feature>
<dbReference type="GO" id="GO:0032259">
    <property type="term" value="P:methylation"/>
    <property type="evidence" value="ECO:0007669"/>
    <property type="project" value="InterPro"/>
</dbReference>
<feature type="region of interest" description="Disordered" evidence="4">
    <location>
        <begin position="1214"/>
        <end position="1233"/>
    </location>
</feature>
<dbReference type="Pfam" id="PF05063">
    <property type="entry name" value="MT-A70"/>
    <property type="match status" value="1"/>
</dbReference>
<comment type="caution">
    <text evidence="5">The sequence shown here is derived from an EMBL/GenBank/DDBJ whole genome shotgun (WGS) entry which is preliminary data.</text>
</comment>
<dbReference type="InterPro" id="IPR002052">
    <property type="entry name" value="DNA_methylase_N6_adenine_CS"/>
</dbReference>
<dbReference type="SUPFAM" id="SSF53335">
    <property type="entry name" value="S-adenosyl-L-methionine-dependent methyltransferases"/>
    <property type="match status" value="1"/>
</dbReference>
<organism evidence="5 6">
    <name type="scientific">Protea cynaroides</name>
    <dbReference type="NCBI Taxonomy" id="273540"/>
    <lineage>
        <taxon>Eukaryota</taxon>
        <taxon>Viridiplantae</taxon>
        <taxon>Streptophyta</taxon>
        <taxon>Embryophyta</taxon>
        <taxon>Tracheophyta</taxon>
        <taxon>Spermatophyta</taxon>
        <taxon>Magnoliopsida</taxon>
        <taxon>Proteales</taxon>
        <taxon>Proteaceae</taxon>
        <taxon>Protea</taxon>
    </lineage>
</organism>
<gene>
    <name evidence="5" type="ORF">NE237_011344</name>
</gene>
<accession>A0A9Q0GUS4</accession>
<dbReference type="GO" id="GO:0005634">
    <property type="term" value="C:nucleus"/>
    <property type="evidence" value="ECO:0007669"/>
    <property type="project" value="UniProtKB-SubCell"/>
</dbReference>
<dbReference type="GO" id="GO:0003729">
    <property type="term" value="F:mRNA binding"/>
    <property type="evidence" value="ECO:0007669"/>
    <property type="project" value="TreeGrafter"/>
</dbReference>
<protein>
    <recommendedName>
        <fullName evidence="7">Methyltransferase-like protein 1</fullName>
    </recommendedName>
</protein>
<feature type="region of interest" description="Disordered" evidence="4">
    <location>
        <begin position="1"/>
        <end position="602"/>
    </location>
</feature>
<feature type="compositionally biased region" description="Basic and acidic residues" evidence="4">
    <location>
        <begin position="531"/>
        <end position="545"/>
    </location>
</feature>
<dbReference type="PANTHER" id="PTHR13107:SF0">
    <property type="entry name" value="N6-ADENOSINE-METHYLTRANSFERASE NON-CATALYTIC SUBUNIT"/>
    <property type="match status" value="1"/>
</dbReference>
<dbReference type="PROSITE" id="PS51143">
    <property type="entry name" value="MT_A70"/>
    <property type="match status" value="1"/>
</dbReference>
<feature type="compositionally biased region" description="Low complexity" evidence="4">
    <location>
        <begin position="631"/>
        <end position="646"/>
    </location>
</feature>
<dbReference type="GO" id="GO:0036396">
    <property type="term" value="C:RNA N6-methyladenosine methyltransferase complex"/>
    <property type="evidence" value="ECO:0007669"/>
    <property type="project" value="TreeGrafter"/>
</dbReference>
<dbReference type="PROSITE" id="PS51592">
    <property type="entry name" value="SAM_MTA70L_2"/>
    <property type="match status" value="1"/>
</dbReference>
<comment type="subcellular location">
    <subcellularLocation>
        <location evidence="1">Nucleus</location>
    </subcellularLocation>
</comment>
<dbReference type="PANTHER" id="PTHR13107">
    <property type="entry name" value="N6-ADENOSINE-METHYLTRANSFERASE NON-CATALYTIC SUBUNIT"/>
    <property type="match status" value="1"/>
</dbReference>
<feature type="compositionally biased region" description="Basic and acidic residues" evidence="4">
    <location>
        <begin position="90"/>
        <end position="132"/>
    </location>
</feature>
<evidence type="ECO:0000313" key="5">
    <source>
        <dbReference type="EMBL" id="KAJ4954561.1"/>
    </source>
</evidence>
<feature type="compositionally biased region" description="Basic and acidic residues" evidence="4">
    <location>
        <begin position="465"/>
        <end position="514"/>
    </location>
</feature>
<evidence type="ECO:0000256" key="2">
    <source>
        <dbReference type="ARBA" id="ARBA00023242"/>
    </source>
</evidence>
<keyword evidence="2" id="KW-0539">Nucleus</keyword>
<feature type="compositionally biased region" description="Basic and acidic residues" evidence="4">
    <location>
        <begin position="161"/>
        <end position="324"/>
    </location>
</feature>
<feature type="compositionally biased region" description="Basic and acidic residues" evidence="4">
    <location>
        <begin position="379"/>
        <end position="391"/>
    </location>
</feature>
<sequence>MDMPEPSWSYTKRDTEDNLDLKVDRAGDEEDWEGSDKRKHRSSKSRKQGGAEETDEWDSAGRRKSLGDGNESRKRSGGSSRAGSGDEDSYDTRKEQRSKQIKKSQEDRAEKKSSNGYLDRESESSRKGRDTSGSKGLLLADESERSSSRKTSSKPSVNDDSQNKSRSKVEIPHDGELEKMQDRGSRYPDRKENSREKNRGSREQERNPRRRWDESDSTRKTDESSYMDKFDSKSGKNSDPKHGSRMDRTIDTRDESSELKSKVLDSHIDKGIKVSSREEKMVDGGRSKSRGRTEAQDEDTRPSSTTREERSGDIRDDKQRRGGEKLVGLVEDVESSAHRSSSRGHSEKIDKHRQQHDPTQNSHEIPESRERYVNTNEVGHARAKDRSGREMRHSKRSHSPDRSGRRRLESDDSDLDDERSVVMKGKEREKDGYRDDRVKGRDGSWSDRNRDWESSKDNWKKRHYSGNDKETRDGDGDFDHEKDWDLQRQERDRAENETLRGRPGFRNERSRTEGAKSSSNFGNPNENSDMIEIRTKSIDYGREESGSTFTGRRTDSGQHPDFTSATSDEYWGYPPDDRGRIADIYGPGDDLQGRYPDDGSSMLDQNLGRINIDMQGGKGRVQKGAMGSIRSGGFQSSSSGSQPPFGNNQGPGSFNRAVPLGAKGNRLGRGGGRGRPAGRDGQRIGMPLPMMGSPFGPIGLPPAPLPPLGPNMSPGPGAPIGPGVFIPPFPAPIVWPGPRGVDMNMLAVTPGLSLPSGASGPRFSPNMGAGPNPAIYFNQPGLARGAPPSLHGPGFNAMGVMGRVAPHDKAPGTWVPPRSSGPPGKAPSRGEQNDYSQNFVDTGMRPQNFIRELELTSVVEDYPKLRELIQKKDEIVAKSATPPMYYKCDLNEFVLSPEFFGTKFDVILVDPPWEEYVHRAPGVADHTEYWTFEEIQNLKIEAIADTPSFIFLWVGDGVGLEQGRQCLKKWGFRRCEDICWVKTNKTNAVPGLRHDAHTLFQHSKEHCLMGIKGTVRRSTDGHIIHANIDTDIIIAEEPPYGSTTKPEDMYQIIEHFALGRRRIELFGEDHNIRSGWLTVGKGLSSTNFNAEGYVRSFADKDGKVWQGGGGRNPPPDASHLVLTTPEIESLRPKSPPQKNQQQLSTALSLTTVNTTNQRPAGNSPQKAFGLNQEASSSNPQTPAPWGFPAMGNLKGPDAGNVTLDDKYFEHYGYNASAGQTSGDHLEFDSHRAQ</sequence>
<feature type="compositionally biased region" description="Polar residues" evidence="4">
    <location>
        <begin position="515"/>
        <end position="528"/>
    </location>
</feature>
<dbReference type="EMBL" id="JAMYWD010000011">
    <property type="protein sequence ID" value="KAJ4954561.1"/>
    <property type="molecule type" value="Genomic_DNA"/>
</dbReference>
<feature type="compositionally biased region" description="Polar residues" evidence="4">
    <location>
        <begin position="1154"/>
        <end position="1165"/>
    </location>
</feature>
<dbReference type="PROSITE" id="PS00092">
    <property type="entry name" value="N6_MTASE"/>
    <property type="match status" value="1"/>
</dbReference>
<keyword evidence="6" id="KW-1185">Reference proteome</keyword>
<evidence type="ECO:0000256" key="1">
    <source>
        <dbReference type="ARBA" id="ARBA00004123"/>
    </source>
</evidence>
<dbReference type="InterPro" id="IPR045123">
    <property type="entry name" value="METTL14-like"/>
</dbReference>
<feature type="region of interest" description="Disordered" evidence="4">
    <location>
        <begin position="807"/>
        <end position="834"/>
    </location>
</feature>
<dbReference type="OrthoDB" id="14833at2759"/>
<name>A0A9Q0GUS4_9MAGN</name>
<dbReference type="GO" id="GO:0008168">
    <property type="term" value="F:methyltransferase activity"/>
    <property type="evidence" value="ECO:0007669"/>
    <property type="project" value="InterPro"/>
</dbReference>
<feature type="region of interest" description="Disordered" evidence="4">
    <location>
        <begin position="1154"/>
        <end position="1203"/>
    </location>
</feature>
<feature type="compositionally biased region" description="Basic and acidic residues" evidence="4">
    <location>
        <begin position="418"/>
        <end position="458"/>
    </location>
</feature>
<feature type="region of interest" description="Disordered" evidence="4">
    <location>
        <begin position="614"/>
        <end position="684"/>
    </location>
</feature>
<evidence type="ECO:0000256" key="3">
    <source>
        <dbReference type="PROSITE-ProRule" id="PRU00489"/>
    </source>
</evidence>